<evidence type="ECO:0000256" key="2">
    <source>
        <dbReference type="ARBA" id="ARBA00022448"/>
    </source>
</evidence>
<reference evidence="8 9" key="1">
    <citation type="submission" date="2016-11" db="EMBL/GenBank/DDBJ databases">
        <authorList>
            <person name="Manzoor S."/>
        </authorList>
    </citation>
    <scope>NUCLEOTIDE SEQUENCE [LARGE SCALE GENOMIC DNA]</scope>
    <source>
        <strain evidence="8">Clostridium ultunense strain Esp</strain>
    </source>
</reference>
<dbReference type="AlphaFoldDB" id="A0A1M4PLQ9"/>
<proteinExistence type="predicted"/>
<evidence type="ECO:0000313" key="8">
    <source>
        <dbReference type="EMBL" id="SHD76375.1"/>
    </source>
</evidence>
<keyword evidence="9" id="KW-1185">Reference proteome</keyword>
<gene>
    <name evidence="8" type="ORF">CUESP1_0999</name>
</gene>
<feature type="transmembrane region" description="Helical" evidence="7">
    <location>
        <begin position="18"/>
        <end position="39"/>
    </location>
</feature>
<keyword evidence="3" id="KW-1003">Cell membrane</keyword>
<dbReference type="Pfam" id="PF02028">
    <property type="entry name" value="BCCT"/>
    <property type="match status" value="1"/>
</dbReference>
<evidence type="ECO:0000256" key="6">
    <source>
        <dbReference type="ARBA" id="ARBA00023136"/>
    </source>
</evidence>
<evidence type="ECO:0000256" key="4">
    <source>
        <dbReference type="ARBA" id="ARBA00022692"/>
    </source>
</evidence>
<dbReference type="InterPro" id="IPR000060">
    <property type="entry name" value="BCCT_transptr"/>
</dbReference>
<evidence type="ECO:0000256" key="7">
    <source>
        <dbReference type="SAM" id="Phobius"/>
    </source>
</evidence>
<evidence type="ECO:0000256" key="3">
    <source>
        <dbReference type="ARBA" id="ARBA00022475"/>
    </source>
</evidence>
<protein>
    <submittedName>
        <fullName evidence="8">Uncharacterized protein</fullName>
    </submittedName>
</protein>
<comment type="subcellular location">
    <subcellularLocation>
        <location evidence="1">Cell membrane</location>
        <topology evidence="1">Multi-pass membrane protein</topology>
    </subcellularLocation>
</comment>
<keyword evidence="2" id="KW-0813">Transport</keyword>
<dbReference type="GO" id="GO:0005886">
    <property type="term" value="C:plasma membrane"/>
    <property type="evidence" value="ECO:0007669"/>
    <property type="project" value="UniProtKB-SubCell"/>
</dbReference>
<evidence type="ECO:0000256" key="5">
    <source>
        <dbReference type="ARBA" id="ARBA00022989"/>
    </source>
</evidence>
<evidence type="ECO:0000256" key="1">
    <source>
        <dbReference type="ARBA" id="ARBA00004651"/>
    </source>
</evidence>
<organism evidence="8 9">
    <name type="scientific">[Clostridium] ultunense Esp</name>
    <dbReference type="NCBI Taxonomy" id="1288971"/>
    <lineage>
        <taxon>Bacteria</taxon>
        <taxon>Bacillati</taxon>
        <taxon>Bacillota</taxon>
        <taxon>Tissierellia</taxon>
        <taxon>Tissierellales</taxon>
        <taxon>Tepidimicrobiaceae</taxon>
        <taxon>Schnuerera</taxon>
    </lineage>
</organism>
<dbReference type="GO" id="GO:0022857">
    <property type="term" value="F:transmembrane transporter activity"/>
    <property type="evidence" value="ECO:0007669"/>
    <property type="project" value="InterPro"/>
</dbReference>
<name>A0A1M4PLQ9_9FIRM</name>
<accession>A0A1M4PLQ9</accession>
<evidence type="ECO:0000313" key="9">
    <source>
        <dbReference type="Proteomes" id="UP000245423"/>
    </source>
</evidence>
<dbReference type="Proteomes" id="UP000245423">
    <property type="component" value="Chromosome 1"/>
</dbReference>
<keyword evidence="5 7" id="KW-1133">Transmembrane helix</keyword>
<dbReference type="EMBL" id="LT669839">
    <property type="protein sequence ID" value="SHD76375.1"/>
    <property type="molecule type" value="Genomic_DNA"/>
</dbReference>
<keyword evidence="6 7" id="KW-0472">Membrane</keyword>
<keyword evidence="4 7" id="KW-0812">Transmembrane</keyword>
<sequence>MQMASGLSTITSIQPSTIVWGIILTLIVVTFIISSLTGIDKGIKFLSDKMPRYI</sequence>